<evidence type="ECO:0000259" key="8">
    <source>
        <dbReference type="Pfam" id="PF02770"/>
    </source>
</evidence>
<evidence type="ECO:0000259" key="7">
    <source>
        <dbReference type="Pfam" id="PF00441"/>
    </source>
</evidence>
<dbReference type="RefSeq" id="WP_323447651.1">
    <property type="nucleotide sequence ID" value="NZ_BSBI01000005.1"/>
</dbReference>
<dbReference type="Gene3D" id="2.40.110.10">
    <property type="entry name" value="Butyryl-CoA Dehydrogenase, subunit A, domain 2"/>
    <property type="match status" value="1"/>
</dbReference>
<keyword evidence="3 5" id="KW-0285">Flavoprotein</keyword>
<dbReference type="PANTHER" id="PTHR43884:SF19">
    <property type="entry name" value="ACYL-COA DEHYDROGENASE FADE4-RELATED"/>
    <property type="match status" value="1"/>
</dbReference>
<evidence type="ECO:0000256" key="3">
    <source>
        <dbReference type="ARBA" id="ARBA00022630"/>
    </source>
</evidence>
<evidence type="ECO:0000256" key="2">
    <source>
        <dbReference type="ARBA" id="ARBA00009347"/>
    </source>
</evidence>
<evidence type="ECO:0000256" key="1">
    <source>
        <dbReference type="ARBA" id="ARBA00001974"/>
    </source>
</evidence>
<dbReference type="Pfam" id="PF02770">
    <property type="entry name" value="Acyl-CoA_dh_M"/>
    <property type="match status" value="1"/>
</dbReference>
<dbReference type="InterPro" id="IPR046373">
    <property type="entry name" value="Acyl-CoA_Oxase/DH_mid-dom_sf"/>
</dbReference>
<sequence length="620" mass="66686">MLSDPAVPGLRGEAAPTGTDNAAGARPGTDPAGTDPVGGAPVGGTGAHEAQESAVQARIADLEKRFGDPDDEGNPLSAAHILTADEAGELPRAGERLLDELVFNAEYVPTALGGRLDRLDTLVRVMRQVFRRDVALGLGYGITSFMAAANVWTAGSGEQRRRLAELLLDNQKISVAYHELPHGNDFVRNEFRADPVAGGYRLRGRKEVINNADRAAAFSLFSRTDGKPGSRSHSVLFVERDRLDPERFAVLPRYEAVGVRGCRLTGLEFDDCPVAGDALVGEVGQGVELALRSFQITRSAIPGMAVGALDTSLRTVVRFALGRQLYRRSVMEIPHAAETLNGAFLDLLICDSMALVGTRAVHLLPDETSVYAAAVKYLVPKTLTDTMYDLSIVLGARFYVREGEFGLFQKHVRDLPVLSLGHAGSAACQATIIPQLSRLARRAWFSGDEAPRALFSPREGLPGLPFDRLALASGKDSLSASLVASVDGLPSGSPEELAVQALVMKLLDELRQLQEESLNLSPQDRTALASPASFALADRYAVLLAAASVLGVWRSARDDGGDPFLADPAWAAAALHRLVRRLGRRPAALPPSCEGRVHEEVLRRFHERRSYDLYDTPLAG</sequence>
<dbReference type="PANTHER" id="PTHR43884">
    <property type="entry name" value="ACYL-COA DEHYDROGENASE"/>
    <property type="match status" value="1"/>
</dbReference>
<proteinExistence type="inferred from homology"/>
<dbReference type="InterPro" id="IPR006091">
    <property type="entry name" value="Acyl-CoA_Oxase/DH_mid-dom"/>
</dbReference>
<dbReference type="SUPFAM" id="SSF56645">
    <property type="entry name" value="Acyl-CoA dehydrogenase NM domain-like"/>
    <property type="match status" value="1"/>
</dbReference>
<evidence type="ECO:0000313" key="10">
    <source>
        <dbReference type="Proteomes" id="UP001291653"/>
    </source>
</evidence>
<dbReference type="Gene3D" id="1.20.140.10">
    <property type="entry name" value="Butyryl-CoA Dehydrogenase, subunit A, domain 3"/>
    <property type="match status" value="1"/>
</dbReference>
<comment type="caution">
    <text evidence="9">The sequence shown here is derived from an EMBL/GenBank/DDBJ whole genome shotgun (WGS) entry which is preliminary data.</text>
</comment>
<comment type="similarity">
    <text evidence="2 5">Belongs to the acyl-CoA dehydrogenase family.</text>
</comment>
<dbReference type="Gene3D" id="1.10.540.10">
    <property type="entry name" value="Acyl-CoA dehydrogenase/oxidase, N-terminal domain"/>
    <property type="match status" value="1"/>
</dbReference>
<feature type="domain" description="Acyl-CoA oxidase/dehydrogenase middle" evidence="8">
    <location>
        <begin position="179"/>
        <end position="272"/>
    </location>
</feature>
<dbReference type="InterPro" id="IPR009100">
    <property type="entry name" value="AcylCoA_DH/oxidase_NM_dom_sf"/>
</dbReference>
<comment type="cofactor">
    <cofactor evidence="1 5">
        <name>FAD</name>
        <dbReference type="ChEBI" id="CHEBI:57692"/>
    </cofactor>
</comment>
<dbReference type="Pfam" id="PF00441">
    <property type="entry name" value="Acyl-CoA_dh_1"/>
    <property type="match status" value="1"/>
</dbReference>
<feature type="domain" description="Acyl-CoA dehydrogenase/oxidase C-terminal" evidence="7">
    <location>
        <begin position="284"/>
        <end position="433"/>
    </location>
</feature>
<evidence type="ECO:0000256" key="6">
    <source>
        <dbReference type="SAM" id="MobiDB-lite"/>
    </source>
</evidence>
<dbReference type="CDD" id="cd00567">
    <property type="entry name" value="ACAD"/>
    <property type="match status" value="1"/>
</dbReference>
<feature type="region of interest" description="Disordered" evidence="6">
    <location>
        <begin position="1"/>
        <end position="54"/>
    </location>
</feature>
<keyword evidence="10" id="KW-1185">Reference proteome</keyword>
<name>A0ABQ5NZL1_9ACTN</name>
<evidence type="ECO:0000256" key="5">
    <source>
        <dbReference type="RuleBase" id="RU362125"/>
    </source>
</evidence>
<accession>A0ABQ5NZL1</accession>
<dbReference type="InterPro" id="IPR009075">
    <property type="entry name" value="AcylCo_DH/oxidase_C"/>
</dbReference>
<protein>
    <submittedName>
        <fullName evidence="9">Acyl-CoA dehydrogenase family protein</fullName>
    </submittedName>
</protein>
<keyword evidence="5" id="KW-0560">Oxidoreductase</keyword>
<dbReference type="EMBL" id="BSBI01000005">
    <property type="protein sequence ID" value="GLF95603.1"/>
    <property type="molecule type" value="Genomic_DNA"/>
</dbReference>
<dbReference type="InterPro" id="IPR037069">
    <property type="entry name" value="AcylCoA_DH/ox_N_sf"/>
</dbReference>
<reference evidence="9 10" key="1">
    <citation type="submission" date="2022-10" db="EMBL/GenBank/DDBJ databases">
        <title>Draft genome sequence of Streptomyces sp. YSPA8.</title>
        <authorList>
            <person name="Moriuchi R."/>
            <person name="Dohra H."/>
            <person name="Yamamura H."/>
            <person name="Kodani S."/>
        </authorList>
    </citation>
    <scope>NUCLEOTIDE SEQUENCE [LARGE SCALE GENOMIC DNA]</scope>
    <source>
        <strain evidence="9 10">YSPA8</strain>
    </source>
</reference>
<evidence type="ECO:0000313" key="9">
    <source>
        <dbReference type="EMBL" id="GLF95603.1"/>
    </source>
</evidence>
<dbReference type="SUPFAM" id="SSF47203">
    <property type="entry name" value="Acyl-CoA dehydrogenase C-terminal domain-like"/>
    <property type="match status" value="1"/>
</dbReference>
<dbReference type="InterPro" id="IPR036250">
    <property type="entry name" value="AcylCo_DH-like_C"/>
</dbReference>
<evidence type="ECO:0000256" key="4">
    <source>
        <dbReference type="ARBA" id="ARBA00022827"/>
    </source>
</evidence>
<dbReference type="Proteomes" id="UP001291653">
    <property type="component" value="Unassembled WGS sequence"/>
</dbReference>
<organism evidence="9 10">
    <name type="scientific">Streptomyces yaizuensis</name>
    <dbReference type="NCBI Taxonomy" id="2989713"/>
    <lineage>
        <taxon>Bacteria</taxon>
        <taxon>Bacillati</taxon>
        <taxon>Actinomycetota</taxon>
        <taxon>Actinomycetes</taxon>
        <taxon>Kitasatosporales</taxon>
        <taxon>Streptomycetaceae</taxon>
        <taxon>Streptomyces</taxon>
    </lineage>
</organism>
<keyword evidence="4 5" id="KW-0274">FAD</keyword>
<gene>
    <name evidence="9" type="ORF">SYYSPA8_14920</name>
</gene>
<feature type="compositionally biased region" description="Low complexity" evidence="6">
    <location>
        <begin position="30"/>
        <end position="39"/>
    </location>
</feature>